<name>A0ABZ0JZD9_9GAMM</name>
<dbReference type="Pfam" id="PF00072">
    <property type="entry name" value="Response_reg"/>
    <property type="match status" value="2"/>
</dbReference>
<dbReference type="InterPro" id="IPR005467">
    <property type="entry name" value="His_kinase_dom"/>
</dbReference>
<evidence type="ECO:0000259" key="15">
    <source>
        <dbReference type="PROSITE" id="PS50109"/>
    </source>
</evidence>
<dbReference type="InterPro" id="IPR001638">
    <property type="entry name" value="Solute-binding_3/MltF_N"/>
</dbReference>
<dbReference type="InterPro" id="IPR036097">
    <property type="entry name" value="HisK_dim/P_sf"/>
</dbReference>
<dbReference type="CDD" id="cd00130">
    <property type="entry name" value="PAS"/>
    <property type="match status" value="1"/>
</dbReference>
<evidence type="ECO:0000256" key="7">
    <source>
        <dbReference type="ARBA" id="ARBA00022741"/>
    </source>
</evidence>
<dbReference type="InterPro" id="IPR036890">
    <property type="entry name" value="HATPase_C_sf"/>
</dbReference>
<evidence type="ECO:0000256" key="11">
    <source>
        <dbReference type="ARBA" id="ARBA00023136"/>
    </source>
</evidence>
<dbReference type="Pfam" id="PF01627">
    <property type="entry name" value="Hpt"/>
    <property type="match status" value="1"/>
</dbReference>
<dbReference type="Gene3D" id="3.30.450.20">
    <property type="entry name" value="PAS domain"/>
    <property type="match status" value="1"/>
</dbReference>
<dbReference type="SMART" id="SM00073">
    <property type="entry name" value="HPT"/>
    <property type="match status" value="1"/>
</dbReference>
<evidence type="ECO:0000256" key="4">
    <source>
        <dbReference type="ARBA" id="ARBA00022475"/>
    </source>
</evidence>
<feature type="domain" description="Histidine kinase" evidence="15">
    <location>
        <begin position="1001"/>
        <end position="1222"/>
    </location>
</feature>
<dbReference type="SMART" id="SM00448">
    <property type="entry name" value="REC"/>
    <property type="match status" value="2"/>
</dbReference>
<dbReference type="Pfam" id="PF00512">
    <property type="entry name" value="HisKA"/>
    <property type="match status" value="1"/>
</dbReference>
<dbReference type="SUPFAM" id="SSF55874">
    <property type="entry name" value="ATPase domain of HSP90 chaperone/DNA topoisomerase II/histidine kinase"/>
    <property type="match status" value="1"/>
</dbReference>
<evidence type="ECO:0000256" key="5">
    <source>
        <dbReference type="ARBA" id="ARBA00022553"/>
    </source>
</evidence>
<dbReference type="SUPFAM" id="SSF55785">
    <property type="entry name" value="PYP-like sensor domain (PAS domain)"/>
    <property type="match status" value="1"/>
</dbReference>
<keyword evidence="6 14" id="KW-0812">Transmembrane</keyword>
<dbReference type="InterPro" id="IPR013767">
    <property type="entry name" value="PAS_fold"/>
</dbReference>
<dbReference type="SUPFAM" id="SSF53850">
    <property type="entry name" value="Periplasmic binding protein-like II"/>
    <property type="match status" value="1"/>
</dbReference>
<evidence type="ECO:0000256" key="6">
    <source>
        <dbReference type="ARBA" id="ARBA00022692"/>
    </source>
</evidence>
<protein>
    <recommendedName>
        <fullName evidence="3">histidine kinase</fullName>
        <ecNumber evidence="3">2.7.13.3</ecNumber>
    </recommendedName>
</protein>
<reference evidence="19 20" key="1">
    <citation type="submission" date="2023-10" db="EMBL/GenBank/DDBJ databases">
        <title>Complete genome sequence of Shewanella sp. DAU334.</title>
        <authorList>
            <person name="Lee Y.-S."/>
            <person name="Jeong H.-R."/>
            <person name="Hwang E.-J."/>
            <person name="Choi Y.-L."/>
            <person name="Kim G.-D."/>
        </authorList>
    </citation>
    <scope>NUCLEOTIDE SEQUENCE [LARGE SCALE GENOMIC DNA]</scope>
    <source>
        <strain evidence="19 20">DAU334</strain>
    </source>
</reference>
<feature type="domain" description="Response regulatory" evidence="16">
    <location>
        <begin position="1241"/>
        <end position="1363"/>
    </location>
</feature>
<accession>A0ABZ0JZD9</accession>
<dbReference type="PROSITE" id="PS50110">
    <property type="entry name" value="RESPONSE_REGULATORY"/>
    <property type="match status" value="2"/>
</dbReference>
<feature type="transmembrane region" description="Helical" evidence="14">
    <location>
        <begin position="436"/>
        <end position="458"/>
    </location>
</feature>
<comment type="catalytic activity">
    <reaction evidence="1">
        <text>ATP + protein L-histidine = ADP + protein N-phospho-L-histidine.</text>
        <dbReference type="EC" id="2.7.13.3"/>
    </reaction>
</comment>
<dbReference type="InterPro" id="IPR035965">
    <property type="entry name" value="PAS-like_dom_sf"/>
</dbReference>
<dbReference type="SMART" id="SM00388">
    <property type="entry name" value="HisKA"/>
    <property type="match status" value="1"/>
</dbReference>
<keyword evidence="7" id="KW-0547">Nucleotide-binding</keyword>
<dbReference type="InterPro" id="IPR003594">
    <property type="entry name" value="HATPase_dom"/>
</dbReference>
<evidence type="ECO:0000256" key="13">
    <source>
        <dbReference type="PROSITE-ProRule" id="PRU00169"/>
    </source>
</evidence>
<keyword evidence="20" id="KW-1185">Reference proteome</keyword>
<dbReference type="InterPro" id="IPR011006">
    <property type="entry name" value="CheY-like_superfamily"/>
</dbReference>
<dbReference type="Gene3D" id="3.40.50.2300">
    <property type="match status" value="2"/>
</dbReference>
<sequence length="1819" mass="198985">MLHFFQGRLEGIFTVAVDALLVVALTVAFHATAETTGALNSPIADMGSTDLTSVPPNNLALELKDLDKSLSLSLRNYALSGNNKWLTQYQSLTSEFNDLLHRLQATPQGQNSAMATLKLASQPVSKLEQRVIELMSTGNNAGAIAILNSQEYQHHKGHYLKYLLAPSNTVKPQVSTNLAPNATKYPPVFTDAEQAWVQSNTVRIGFENSPPLLMANSNGSVGGITGDIVNQVITQTGLKTALVIDSWDNLTAKFKQGEIDLLPHRDISEPLKKLGYFSTPYFVVQDAFFIRKDHPEFNNRIDLSYAKIAINKHYAKLQTIKSQFPHIRVIETAGLAESVDLVLTGEADALLDISAVVDDWLTRHNISQLSAINESVLLPATLHLFSHVEQPILASILQKGLDSIQLNDITPPPPPTVTATENATLSDAHISITDSMWIVIGFVAALLIVASFSTSTVLSANDKSLVKMFGSNRFKRSVFVGLVALTAFLITAACVVMGYAEQQSKDAIEYNLNTRLNSTHERMSAWVDTELTLLERVGKNSELTALVEQLLQEPRTRDALLQSPLQAQLREFFSANQGRQASFGFFIISPDHINLSSRRDTNIGDINVIYHQRPDLIAQVLAGHSVFVPPIHSDVYFNGSQNESQKAKPPTMFFAAPILDQQKQIIAILTKRVKFDGMFSTILSAGFVGRSSETYAIDNQGLLLSNVRFEDDLKQIGLINDNQSSSLNLRIADPGTNLIGMKQQADPSWPLTYMAQQLVNKQSGSNLTGYRDYRGSPVLGSWVWNDLLGVGLVAEVDIREAFSLLETFKYSVWSLLTLSLVLLIGSTLFTLRIGTRATRALVNARIELEALVKERTAELQVNMQRTQAIIDNASDGIIMVNDHGLIQEFSPAAESIFGYQKRELLGTNITALMDLPFHDQYTMAMAKSQSDNVLLELQGHCKNTTEIDIEVAVSETRLAQEIMYTAIVRDATLRKEAERELTSAKLKAEEATKAKSDFLANMSHEIRTPMNAIIGMSYLAMQTDLNRKQAGYVGKIQTSAELLLGIINDILDFSKIEAGKLDLEQIDFNLNDSIDNLVHIISQKSQQKEIELLVDIAPNLPVNLIGDPLRLGQILINLANNAIKFTDSGEIIISAELVEMIGQEAVIKFSVKDTGIGMTEAQLGRLFKSFSQADASTTRKYGGTGLGLTISKTLTELMQGRIWVESDYGKGSTFNFTAQFGVGTAANETANYHTRNLAGLPLLIVDDSTAAREILYTLSQSLGFAPDLASSGQEALTKLTQAEQQGAPFKLVISDWKMPHMTGLELGQAIMGSDQLSTPPKFVLMTAYDRDEMLKLSKNIKIDSSLTKPVSISTLLDTVLKVMNNQSIKQKNNHDGKLDFSSTKHISGAHILLVEDNDINQEVAIELLTLAGLKVSSAWNGLEAVEKVANEQFDAVLMDMQMPVMDGYEATRIIRQDPKNTDLPIIAMTANAMSGDKEKCIAAGMNDHLRKPIDPQLVFRTLAHWVSISDEALTINSKNATANEAFNIEGFDTKNAIARMAGNLKAYKKTLLRVVNDEADSITRIKTALEADDLKTAVLIAHTIKGIAGSIGATALVTPTEALELLLGQHLSRNETGHSAEVNALIAESEQQLQQMITAINSAMDASSLAPNQTDKTQDAAPQNTAAVTKADISPLIETLKEQIDNYNSAVTDTFDELTTELQLPPTQGVAANIGQALAQYDFETAAALLPEFIDFALQQTQSTANTTPISAAELTTKLDAILSQVHMFDSAAADSVDALLELNLTTSMTTDLTKLADSLSRYDFDEGEALIRLIKSKL</sequence>
<keyword evidence="5 13" id="KW-0597">Phosphoprotein</keyword>
<dbReference type="PROSITE" id="PS50109">
    <property type="entry name" value="HIS_KIN"/>
    <property type="match status" value="1"/>
</dbReference>
<evidence type="ECO:0000256" key="1">
    <source>
        <dbReference type="ARBA" id="ARBA00000085"/>
    </source>
</evidence>
<dbReference type="InterPro" id="IPR001789">
    <property type="entry name" value="Sig_transdc_resp-reg_receiver"/>
</dbReference>
<evidence type="ECO:0000256" key="3">
    <source>
        <dbReference type="ARBA" id="ARBA00012438"/>
    </source>
</evidence>
<dbReference type="EC" id="2.7.13.3" evidence="3"/>
<dbReference type="Gene3D" id="1.10.287.130">
    <property type="match status" value="1"/>
</dbReference>
<keyword evidence="11 14" id="KW-0472">Membrane</keyword>
<evidence type="ECO:0000313" key="19">
    <source>
        <dbReference type="EMBL" id="WOT05533.1"/>
    </source>
</evidence>
<dbReference type="CDD" id="cd17546">
    <property type="entry name" value="REC_hyHK_CKI1_RcsC-like"/>
    <property type="match status" value="2"/>
</dbReference>
<dbReference type="InterPro" id="IPR000014">
    <property type="entry name" value="PAS"/>
</dbReference>
<dbReference type="PANTHER" id="PTHR45339">
    <property type="entry name" value="HYBRID SIGNAL TRANSDUCTION HISTIDINE KINASE J"/>
    <property type="match status" value="1"/>
</dbReference>
<dbReference type="PRINTS" id="PR00344">
    <property type="entry name" value="BCTRLSENSOR"/>
</dbReference>
<keyword evidence="4" id="KW-1003">Cell membrane</keyword>
<evidence type="ECO:0000256" key="12">
    <source>
        <dbReference type="PROSITE-ProRule" id="PRU00110"/>
    </source>
</evidence>
<dbReference type="EMBL" id="CP136522">
    <property type="protein sequence ID" value="WOT05533.1"/>
    <property type="molecule type" value="Genomic_DNA"/>
</dbReference>
<feature type="domain" description="HPt" evidence="18">
    <location>
        <begin position="1543"/>
        <end position="1640"/>
    </location>
</feature>
<keyword evidence="10" id="KW-0902">Two-component regulatory system</keyword>
<feature type="transmembrane region" description="Helical" evidence="14">
    <location>
        <begin position="478"/>
        <end position="500"/>
    </location>
</feature>
<keyword evidence="9 14" id="KW-1133">Transmembrane helix</keyword>
<evidence type="ECO:0000313" key="20">
    <source>
        <dbReference type="Proteomes" id="UP001529491"/>
    </source>
</evidence>
<dbReference type="Gene3D" id="3.30.565.10">
    <property type="entry name" value="Histidine kinase-like ATPase, C-terminal domain"/>
    <property type="match status" value="1"/>
</dbReference>
<dbReference type="CDD" id="cd16922">
    <property type="entry name" value="HATPase_EvgS-ArcB-TorS-like"/>
    <property type="match status" value="1"/>
</dbReference>
<dbReference type="SMART" id="SM00091">
    <property type="entry name" value="PAS"/>
    <property type="match status" value="1"/>
</dbReference>
<dbReference type="PANTHER" id="PTHR45339:SF1">
    <property type="entry name" value="HYBRID SIGNAL TRANSDUCTION HISTIDINE KINASE J"/>
    <property type="match status" value="1"/>
</dbReference>
<dbReference type="PROSITE" id="PS50894">
    <property type="entry name" value="HPT"/>
    <property type="match status" value="1"/>
</dbReference>
<dbReference type="InterPro" id="IPR003661">
    <property type="entry name" value="HisK_dim/P_dom"/>
</dbReference>
<dbReference type="SUPFAM" id="SSF52172">
    <property type="entry name" value="CheY-like"/>
    <property type="match status" value="2"/>
</dbReference>
<dbReference type="SMART" id="SM00387">
    <property type="entry name" value="HATPase_c"/>
    <property type="match status" value="1"/>
</dbReference>
<keyword evidence="8" id="KW-0067">ATP-binding</keyword>
<dbReference type="PROSITE" id="PS50112">
    <property type="entry name" value="PAS"/>
    <property type="match status" value="1"/>
</dbReference>
<dbReference type="InterPro" id="IPR036641">
    <property type="entry name" value="HPT_dom_sf"/>
</dbReference>
<dbReference type="Pfam" id="PF02518">
    <property type="entry name" value="HATPase_c"/>
    <property type="match status" value="1"/>
</dbReference>
<feature type="domain" description="PAS" evidence="17">
    <location>
        <begin position="862"/>
        <end position="915"/>
    </location>
</feature>
<dbReference type="CDD" id="cd01007">
    <property type="entry name" value="PBP2_BvgS_HisK_like"/>
    <property type="match status" value="1"/>
</dbReference>
<evidence type="ECO:0000256" key="14">
    <source>
        <dbReference type="SAM" id="Phobius"/>
    </source>
</evidence>
<feature type="modified residue" description="4-aspartylphosphate" evidence="13">
    <location>
        <position position="1295"/>
    </location>
</feature>
<comment type="subcellular location">
    <subcellularLocation>
        <location evidence="2">Cell membrane</location>
        <topology evidence="2">Multi-pass membrane protein</topology>
    </subcellularLocation>
</comment>
<feature type="modified residue" description="Phosphohistidine" evidence="12">
    <location>
        <position position="1582"/>
    </location>
</feature>
<evidence type="ECO:0000256" key="9">
    <source>
        <dbReference type="ARBA" id="ARBA00022989"/>
    </source>
</evidence>
<evidence type="ECO:0000256" key="8">
    <source>
        <dbReference type="ARBA" id="ARBA00022840"/>
    </source>
</evidence>
<evidence type="ECO:0000256" key="10">
    <source>
        <dbReference type="ARBA" id="ARBA00023012"/>
    </source>
</evidence>
<evidence type="ECO:0000259" key="16">
    <source>
        <dbReference type="PROSITE" id="PS50110"/>
    </source>
</evidence>
<dbReference type="RefSeq" id="WP_310469793.1">
    <property type="nucleotide sequence ID" value="NZ_CP136522.1"/>
</dbReference>
<dbReference type="NCBIfam" id="TIGR00229">
    <property type="entry name" value="sensory_box"/>
    <property type="match status" value="1"/>
</dbReference>
<dbReference type="Proteomes" id="UP001529491">
    <property type="component" value="Chromosome"/>
</dbReference>
<dbReference type="SUPFAM" id="SSF47384">
    <property type="entry name" value="Homodimeric domain of signal transducing histidine kinase"/>
    <property type="match status" value="1"/>
</dbReference>
<dbReference type="SUPFAM" id="SSF47226">
    <property type="entry name" value="Histidine-containing phosphotransfer domain, HPT domain"/>
    <property type="match status" value="1"/>
</dbReference>
<dbReference type="Pfam" id="PF00497">
    <property type="entry name" value="SBP_bac_3"/>
    <property type="match status" value="1"/>
</dbReference>
<dbReference type="CDD" id="cd00082">
    <property type="entry name" value="HisKA"/>
    <property type="match status" value="1"/>
</dbReference>
<organism evidence="19 20">
    <name type="scientific">Shewanella youngdeokensis</name>
    <dbReference type="NCBI Taxonomy" id="2999068"/>
    <lineage>
        <taxon>Bacteria</taxon>
        <taxon>Pseudomonadati</taxon>
        <taxon>Pseudomonadota</taxon>
        <taxon>Gammaproteobacteria</taxon>
        <taxon>Alteromonadales</taxon>
        <taxon>Shewanellaceae</taxon>
        <taxon>Shewanella</taxon>
    </lineage>
</organism>
<feature type="domain" description="Response regulatory" evidence="16">
    <location>
        <begin position="1390"/>
        <end position="1506"/>
    </location>
</feature>
<dbReference type="Gene3D" id="1.20.120.160">
    <property type="entry name" value="HPT domain"/>
    <property type="match status" value="1"/>
</dbReference>
<dbReference type="SMART" id="SM00062">
    <property type="entry name" value="PBPb"/>
    <property type="match status" value="1"/>
</dbReference>
<dbReference type="InterPro" id="IPR008207">
    <property type="entry name" value="Sig_transdc_His_kin_Hpt_dom"/>
</dbReference>
<evidence type="ECO:0000256" key="2">
    <source>
        <dbReference type="ARBA" id="ARBA00004651"/>
    </source>
</evidence>
<gene>
    <name evidence="19" type="ORF">RGE70_01520</name>
</gene>
<feature type="modified residue" description="4-aspartylphosphate" evidence="13">
    <location>
        <position position="1439"/>
    </location>
</feature>
<dbReference type="InterPro" id="IPR004358">
    <property type="entry name" value="Sig_transdc_His_kin-like_C"/>
</dbReference>
<dbReference type="Pfam" id="PF00989">
    <property type="entry name" value="PAS"/>
    <property type="match status" value="1"/>
</dbReference>
<evidence type="ECO:0000259" key="18">
    <source>
        <dbReference type="PROSITE" id="PS50894"/>
    </source>
</evidence>
<evidence type="ECO:0000259" key="17">
    <source>
        <dbReference type="PROSITE" id="PS50112"/>
    </source>
</evidence>
<proteinExistence type="predicted"/>
<dbReference type="Gene3D" id="3.40.190.10">
    <property type="entry name" value="Periplasmic binding protein-like II"/>
    <property type="match status" value="2"/>
</dbReference>